<sequence length="267" mass="31117">MIKTIIRNQLLPQVFNEQKTKLQLILREIKYVSLTTDMWRFIMGESFITTISHFIYKGKLRSAVMETTVIEHRHKAKIIKDYLQKLIDEWNLYGKVQIIITDNASNMVKACDLLKINHHNCFAHTLNLTVNDGLEDASNSELIKLLQKYKDIVQYFKKSNLVMDKLKEEQVRKNKPLLRPIQSVITRWNSMFYMIKRLLDLNEDDYLTIVLASSPVLEPFEDVTNQLSDDSYVTVSLIIPAVAEINKKLLEVNLQTDVVKNASFKIK</sequence>
<protein>
    <recommendedName>
        <fullName evidence="8">Transposase</fullName>
    </recommendedName>
</protein>
<dbReference type="InterPro" id="IPR052035">
    <property type="entry name" value="ZnF_BED_domain_contain"/>
</dbReference>
<comment type="caution">
    <text evidence="6">The sequence shown here is derived from an EMBL/GenBank/DDBJ whole genome shotgun (WGS) entry which is preliminary data.</text>
</comment>
<evidence type="ECO:0008006" key="8">
    <source>
        <dbReference type="Google" id="ProtNLM"/>
    </source>
</evidence>
<dbReference type="GO" id="GO:0008270">
    <property type="term" value="F:zinc ion binding"/>
    <property type="evidence" value="ECO:0007669"/>
    <property type="project" value="UniProtKB-KW"/>
</dbReference>
<dbReference type="AlphaFoldDB" id="A0ABD1F8F5"/>
<keyword evidence="2" id="KW-0479">Metal-binding</keyword>
<keyword evidence="7" id="KW-1185">Reference proteome</keyword>
<dbReference type="InterPro" id="IPR012337">
    <property type="entry name" value="RNaseH-like_sf"/>
</dbReference>
<evidence type="ECO:0000313" key="7">
    <source>
        <dbReference type="Proteomes" id="UP001566132"/>
    </source>
</evidence>
<evidence type="ECO:0000256" key="4">
    <source>
        <dbReference type="ARBA" id="ARBA00022833"/>
    </source>
</evidence>
<keyword evidence="4" id="KW-0862">Zinc</keyword>
<dbReference type="GO" id="GO:0005634">
    <property type="term" value="C:nucleus"/>
    <property type="evidence" value="ECO:0007669"/>
    <property type="project" value="UniProtKB-SubCell"/>
</dbReference>
<organism evidence="6 7">
    <name type="scientific">Hypothenemus hampei</name>
    <name type="common">Coffee berry borer</name>
    <dbReference type="NCBI Taxonomy" id="57062"/>
    <lineage>
        <taxon>Eukaryota</taxon>
        <taxon>Metazoa</taxon>
        <taxon>Ecdysozoa</taxon>
        <taxon>Arthropoda</taxon>
        <taxon>Hexapoda</taxon>
        <taxon>Insecta</taxon>
        <taxon>Pterygota</taxon>
        <taxon>Neoptera</taxon>
        <taxon>Endopterygota</taxon>
        <taxon>Coleoptera</taxon>
        <taxon>Polyphaga</taxon>
        <taxon>Cucujiformia</taxon>
        <taxon>Curculionidae</taxon>
        <taxon>Scolytinae</taxon>
        <taxon>Hypothenemus</taxon>
    </lineage>
</organism>
<dbReference type="PANTHER" id="PTHR46481:SF10">
    <property type="entry name" value="ZINC FINGER BED DOMAIN-CONTAINING PROTEIN 39"/>
    <property type="match status" value="1"/>
</dbReference>
<proteinExistence type="predicted"/>
<comment type="subcellular location">
    <subcellularLocation>
        <location evidence="1">Nucleus</location>
    </subcellularLocation>
</comment>
<evidence type="ECO:0000256" key="2">
    <source>
        <dbReference type="ARBA" id="ARBA00022723"/>
    </source>
</evidence>
<dbReference type="SUPFAM" id="SSF53098">
    <property type="entry name" value="Ribonuclease H-like"/>
    <property type="match status" value="1"/>
</dbReference>
<dbReference type="PANTHER" id="PTHR46481">
    <property type="entry name" value="ZINC FINGER BED DOMAIN-CONTAINING PROTEIN 4"/>
    <property type="match status" value="1"/>
</dbReference>
<evidence type="ECO:0000313" key="6">
    <source>
        <dbReference type="EMBL" id="KAL1513733.1"/>
    </source>
</evidence>
<gene>
    <name evidence="6" type="ORF">ABEB36_003104</name>
</gene>
<name>A0ABD1F8F5_HYPHA</name>
<keyword evidence="3" id="KW-0863">Zinc-finger</keyword>
<evidence type="ECO:0000256" key="1">
    <source>
        <dbReference type="ARBA" id="ARBA00004123"/>
    </source>
</evidence>
<evidence type="ECO:0000256" key="3">
    <source>
        <dbReference type="ARBA" id="ARBA00022771"/>
    </source>
</evidence>
<reference evidence="6 7" key="1">
    <citation type="submission" date="2024-05" db="EMBL/GenBank/DDBJ databases">
        <title>Genetic variation in Jamaican populations of the coffee berry borer (Hypothenemus hampei).</title>
        <authorList>
            <person name="Errbii M."/>
            <person name="Myrie A."/>
        </authorList>
    </citation>
    <scope>NUCLEOTIDE SEQUENCE [LARGE SCALE GENOMIC DNA]</scope>
    <source>
        <strain evidence="6">JA-Hopewell-2020-01-JO</strain>
        <tissue evidence="6">Whole body</tissue>
    </source>
</reference>
<accession>A0ABD1F8F5</accession>
<evidence type="ECO:0000256" key="5">
    <source>
        <dbReference type="ARBA" id="ARBA00023242"/>
    </source>
</evidence>
<keyword evidence="5" id="KW-0539">Nucleus</keyword>
<dbReference type="EMBL" id="JBDJPC010000002">
    <property type="protein sequence ID" value="KAL1513733.1"/>
    <property type="molecule type" value="Genomic_DNA"/>
</dbReference>
<dbReference type="Proteomes" id="UP001566132">
    <property type="component" value="Unassembled WGS sequence"/>
</dbReference>